<evidence type="ECO:0000256" key="3">
    <source>
        <dbReference type="ARBA" id="ARBA00022833"/>
    </source>
</evidence>
<dbReference type="InterPro" id="IPR054076">
    <property type="entry name" value="ZUO1-like_ZHD"/>
</dbReference>
<feature type="domain" description="C2H2-type" evidence="7">
    <location>
        <begin position="309"/>
        <end position="333"/>
    </location>
</feature>
<dbReference type="PROSITE" id="PS00028">
    <property type="entry name" value="ZINC_FINGER_C2H2_1"/>
    <property type="match status" value="2"/>
</dbReference>
<dbReference type="SMART" id="SM00451">
    <property type="entry name" value="ZnF_U1"/>
    <property type="match status" value="1"/>
</dbReference>
<dbReference type="PROSITE" id="PS50076">
    <property type="entry name" value="DNAJ_2"/>
    <property type="match status" value="1"/>
</dbReference>
<dbReference type="GeneID" id="54329655"/>
<feature type="domain" description="C2H2-type" evidence="7">
    <location>
        <begin position="506"/>
        <end position="535"/>
    </location>
</feature>
<dbReference type="PANTHER" id="PTHR44029">
    <property type="entry name" value="DNAJ HOMOLOG SUBFAMILY C MEMBER 21"/>
    <property type="match status" value="1"/>
</dbReference>
<evidence type="ECO:0000256" key="5">
    <source>
        <dbReference type="SAM" id="MobiDB-lite"/>
    </source>
</evidence>
<proteinExistence type="predicted"/>
<dbReference type="PRINTS" id="PR00625">
    <property type="entry name" value="JDOMAIN"/>
</dbReference>
<dbReference type="CDD" id="cd06257">
    <property type="entry name" value="DnaJ"/>
    <property type="match status" value="1"/>
</dbReference>
<sequence length="545" mass="62745">MGQFHSTASQEEHGNTDEGTKADYYKLLQVEQDATGDEIKKAYRRRALELHPDRNYGNVEAATKLFAEVQSAYEILSDPQERAWYDSHRNMFIGGGGWEEVDYSYNTRMTTSNELFKLFSRFNPRMEFTDSSDGFYGGLREVFARLASEERTACQWDKIEPTDYPTFGFRDDDFEEVVRPFYAAWTAFSTKKSFAWKDVYRYSEAPDRRVRRLMEKENKARREEAIREFNGAVRSLVAFAKKRDRRYKSNIQSELQRQQVLRQSAAAQAARSRASNLANLRDHVVQDWAQSEDLQEDESDISANEMEHFVCVVCNKQFKSQNQFGAHERSKKHLKAIKQLRWEMRAQDKQLHLEGIYDHEKRFHAKGAAHTNPTSAISTNASLYEPQPVDEPLSNSASSNIEDGLESSFGKHIGITESRNEFHGHTSSSGDCLSSDNTNYTSRKSVQNRLHVERENELNGSIKILPQIFEDIGIEDSPQSNRRTPGKAKQKRAKKAQRLMDQTQSIKCATCNSAFPSKTQLFSHIRELDHAQPLPITHGHKRNKQ</sequence>
<feature type="compositionally biased region" description="Polar residues" evidence="5">
    <location>
        <begin position="425"/>
        <end position="446"/>
    </location>
</feature>
<dbReference type="OrthoDB" id="5894at2759"/>
<dbReference type="SUPFAM" id="SSF57667">
    <property type="entry name" value="beta-beta-alpha zinc fingers"/>
    <property type="match status" value="1"/>
</dbReference>
<gene>
    <name evidence="8" type="ORF">ATNIH1004_006953</name>
</gene>
<comment type="caution">
    <text evidence="8">The sequence shown here is derived from an EMBL/GenBank/DDBJ whole genome shotgun (WGS) entry which is preliminary data.</text>
</comment>
<feature type="region of interest" description="Disordered" evidence="5">
    <location>
        <begin position="420"/>
        <end position="446"/>
    </location>
</feature>
<evidence type="ECO:0000259" key="7">
    <source>
        <dbReference type="PROSITE" id="PS50157"/>
    </source>
</evidence>
<keyword evidence="1" id="KW-0479">Metal-binding</keyword>
<evidence type="ECO:0000256" key="1">
    <source>
        <dbReference type="ARBA" id="ARBA00022723"/>
    </source>
</evidence>
<organism evidence="8 9">
    <name type="scientific">Aspergillus tanneri</name>
    <dbReference type="NCBI Taxonomy" id="1220188"/>
    <lineage>
        <taxon>Eukaryota</taxon>
        <taxon>Fungi</taxon>
        <taxon>Dikarya</taxon>
        <taxon>Ascomycota</taxon>
        <taxon>Pezizomycotina</taxon>
        <taxon>Eurotiomycetes</taxon>
        <taxon>Eurotiomycetidae</taxon>
        <taxon>Eurotiales</taxon>
        <taxon>Aspergillaceae</taxon>
        <taxon>Aspergillus</taxon>
        <taxon>Aspergillus subgen. Circumdati</taxon>
    </lineage>
</organism>
<dbReference type="SMART" id="SM00355">
    <property type="entry name" value="ZnF_C2H2"/>
    <property type="match status" value="2"/>
</dbReference>
<dbReference type="Proteomes" id="UP000324241">
    <property type="component" value="Unassembled WGS sequence"/>
</dbReference>
<dbReference type="EMBL" id="QUQM01000007">
    <property type="protein sequence ID" value="KAA8645534.1"/>
    <property type="molecule type" value="Genomic_DNA"/>
</dbReference>
<dbReference type="GO" id="GO:0005737">
    <property type="term" value="C:cytoplasm"/>
    <property type="evidence" value="ECO:0007669"/>
    <property type="project" value="TreeGrafter"/>
</dbReference>
<evidence type="ECO:0000313" key="9">
    <source>
        <dbReference type="Proteomes" id="UP000324241"/>
    </source>
</evidence>
<feature type="domain" description="J" evidence="6">
    <location>
        <begin position="23"/>
        <end position="89"/>
    </location>
</feature>
<evidence type="ECO:0000256" key="2">
    <source>
        <dbReference type="ARBA" id="ARBA00022771"/>
    </source>
</evidence>
<keyword evidence="3" id="KW-0862">Zinc</keyword>
<accession>A0A5M9MJH6</accession>
<dbReference type="InterPro" id="IPR051964">
    <property type="entry name" value="Chaperone_stress_response"/>
</dbReference>
<dbReference type="VEuPathDB" id="FungiDB:EYZ11_012704"/>
<dbReference type="InterPro" id="IPR036869">
    <property type="entry name" value="J_dom_sf"/>
</dbReference>
<dbReference type="GO" id="GO:0008270">
    <property type="term" value="F:zinc ion binding"/>
    <property type="evidence" value="ECO:0007669"/>
    <property type="project" value="UniProtKB-KW"/>
</dbReference>
<keyword evidence="2 4" id="KW-0863">Zinc-finger</keyword>
<dbReference type="Gene3D" id="3.30.160.60">
    <property type="entry name" value="Classic Zinc Finger"/>
    <property type="match status" value="1"/>
</dbReference>
<dbReference type="InterPro" id="IPR013087">
    <property type="entry name" value="Znf_C2H2_type"/>
</dbReference>
<evidence type="ECO:0000259" key="6">
    <source>
        <dbReference type="PROSITE" id="PS50076"/>
    </source>
</evidence>
<dbReference type="RefSeq" id="XP_033424895.1">
    <property type="nucleotide sequence ID" value="XM_033571580.1"/>
</dbReference>
<name>A0A5M9MJH6_9EURO</name>
<dbReference type="InterPro" id="IPR001623">
    <property type="entry name" value="DnaJ_domain"/>
</dbReference>
<dbReference type="SMART" id="SM00271">
    <property type="entry name" value="DnaJ"/>
    <property type="match status" value="1"/>
</dbReference>
<dbReference type="InterPro" id="IPR022755">
    <property type="entry name" value="Znf_C2H2_jaz"/>
</dbReference>
<reference evidence="8 9" key="1">
    <citation type="submission" date="2019-08" db="EMBL/GenBank/DDBJ databases">
        <title>The genome sequence of a newly discovered highly antifungal drug resistant Aspergillus species, Aspergillus tanneri NIH 1004.</title>
        <authorList>
            <person name="Mounaud S."/>
            <person name="Singh I."/>
            <person name="Joardar V."/>
            <person name="Pakala S."/>
            <person name="Pakala S."/>
            <person name="Venepally P."/>
            <person name="Chung J.K."/>
            <person name="Losada L."/>
            <person name="Nierman W.C."/>
        </authorList>
    </citation>
    <scope>NUCLEOTIDE SEQUENCE [LARGE SCALE GENOMIC DNA]</scope>
    <source>
        <strain evidence="8 9">NIH1004</strain>
    </source>
</reference>
<protein>
    <recommendedName>
        <fullName evidence="10">J domain-containing protein</fullName>
    </recommendedName>
</protein>
<dbReference type="Pfam" id="PF00226">
    <property type="entry name" value="DnaJ"/>
    <property type="match status" value="1"/>
</dbReference>
<dbReference type="InterPro" id="IPR018253">
    <property type="entry name" value="DnaJ_domain_CS"/>
</dbReference>
<dbReference type="Gene3D" id="1.10.287.110">
    <property type="entry name" value="DnaJ domain"/>
    <property type="match status" value="1"/>
</dbReference>
<dbReference type="InterPro" id="IPR003604">
    <property type="entry name" value="Matrin/U1-like-C_Znf_C2H2"/>
</dbReference>
<dbReference type="AlphaFoldDB" id="A0A5M9MJH6"/>
<evidence type="ECO:0008006" key="10">
    <source>
        <dbReference type="Google" id="ProtNLM"/>
    </source>
</evidence>
<dbReference type="SUPFAM" id="SSF46565">
    <property type="entry name" value="Chaperone J-domain"/>
    <property type="match status" value="1"/>
</dbReference>
<evidence type="ECO:0000256" key="4">
    <source>
        <dbReference type="PROSITE-ProRule" id="PRU00042"/>
    </source>
</evidence>
<dbReference type="InterPro" id="IPR036236">
    <property type="entry name" value="Znf_C2H2_sf"/>
</dbReference>
<dbReference type="Pfam" id="PF21884">
    <property type="entry name" value="ZUO1-like_ZHD"/>
    <property type="match status" value="1"/>
</dbReference>
<dbReference type="Pfam" id="PF12171">
    <property type="entry name" value="zf-C2H2_jaz"/>
    <property type="match status" value="1"/>
</dbReference>
<dbReference type="PROSITE" id="PS50157">
    <property type="entry name" value="ZINC_FINGER_C2H2_2"/>
    <property type="match status" value="2"/>
</dbReference>
<evidence type="ECO:0000313" key="8">
    <source>
        <dbReference type="EMBL" id="KAA8645534.1"/>
    </source>
</evidence>
<dbReference type="PROSITE" id="PS00636">
    <property type="entry name" value="DNAJ_1"/>
    <property type="match status" value="1"/>
</dbReference>
<dbReference type="Pfam" id="PF12874">
    <property type="entry name" value="zf-met"/>
    <property type="match status" value="1"/>
</dbReference>
<dbReference type="GO" id="GO:0003676">
    <property type="term" value="F:nucleic acid binding"/>
    <property type="evidence" value="ECO:0007669"/>
    <property type="project" value="InterPro"/>
</dbReference>
<dbReference type="PANTHER" id="PTHR44029:SF1">
    <property type="entry name" value="DNAJ HOMOLOG SUBFAMILY C MEMBER 21"/>
    <property type="match status" value="1"/>
</dbReference>